<gene>
    <name evidence="1" type="ORF">CARN6_1047</name>
</gene>
<dbReference type="EMBL" id="CABQ01000122">
    <property type="protein sequence ID" value="CBI07677.1"/>
    <property type="molecule type" value="Genomic_DNA"/>
</dbReference>
<sequence length="55" mass="5646">MADVPTGIEVGAPENRTDVGFGFWPGSVGVLPMQAVSVSTRAEANSGSRALNRDA</sequence>
<keyword evidence="1" id="KW-0347">Helicase</keyword>
<comment type="caution">
    <text evidence="1">The sequence shown here is derived from an EMBL/GenBank/DDBJ whole genome shotgun (WGS) entry which is preliminary data.</text>
</comment>
<keyword evidence="1" id="KW-0547">Nucleotide-binding</keyword>
<dbReference type="AlphaFoldDB" id="E6QKB0"/>
<dbReference type="GO" id="GO:0004386">
    <property type="term" value="F:helicase activity"/>
    <property type="evidence" value="ECO:0007669"/>
    <property type="project" value="UniProtKB-KW"/>
</dbReference>
<keyword evidence="1" id="KW-0378">Hydrolase</keyword>
<keyword evidence="1" id="KW-0067">ATP-binding</keyword>
<accession>E6QKB0</accession>
<protein>
    <submittedName>
        <fullName evidence="1">Putative DEAH-box RNA helicase (ISS)</fullName>
    </submittedName>
</protein>
<organism evidence="1">
    <name type="scientific">mine drainage metagenome</name>
    <dbReference type="NCBI Taxonomy" id="410659"/>
    <lineage>
        <taxon>unclassified sequences</taxon>
        <taxon>metagenomes</taxon>
        <taxon>ecological metagenomes</taxon>
    </lineage>
</organism>
<evidence type="ECO:0000313" key="1">
    <source>
        <dbReference type="EMBL" id="CBI07677.1"/>
    </source>
</evidence>
<proteinExistence type="predicted"/>
<name>E6QKB0_9ZZZZ</name>
<reference evidence="1" key="1">
    <citation type="submission" date="2009-10" db="EMBL/GenBank/DDBJ databases">
        <title>Diversity of trophic interactions inside an arsenic-rich microbial ecosystem.</title>
        <authorList>
            <person name="Bertin P.N."/>
            <person name="Heinrich-Salmeron A."/>
            <person name="Pelletier E."/>
            <person name="Goulhen-Chollet F."/>
            <person name="Arsene-Ploetze F."/>
            <person name="Gallien S."/>
            <person name="Calteau A."/>
            <person name="Vallenet D."/>
            <person name="Casiot C."/>
            <person name="Chane-Woon-Ming B."/>
            <person name="Giloteaux L."/>
            <person name="Barakat M."/>
            <person name="Bonnefoy V."/>
            <person name="Bruneel O."/>
            <person name="Chandler M."/>
            <person name="Cleiss J."/>
            <person name="Duran R."/>
            <person name="Elbaz-Poulichet F."/>
            <person name="Fonknechten N."/>
            <person name="Lauga B."/>
            <person name="Mornico D."/>
            <person name="Ortet P."/>
            <person name="Schaeffer C."/>
            <person name="Siguier P."/>
            <person name="Alexander Thil Smith A."/>
            <person name="Van Dorsselaer A."/>
            <person name="Weissenbach J."/>
            <person name="Medigue C."/>
            <person name="Le Paslier D."/>
        </authorList>
    </citation>
    <scope>NUCLEOTIDE SEQUENCE</scope>
</reference>